<dbReference type="Proteomes" id="UP000789342">
    <property type="component" value="Unassembled WGS sequence"/>
</dbReference>
<reference evidence="2" key="1">
    <citation type="submission" date="2021-06" db="EMBL/GenBank/DDBJ databases">
        <authorList>
            <person name="Kallberg Y."/>
            <person name="Tangrot J."/>
            <person name="Rosling A."/>
        </authorList>
    </citation>
    <scope>NUCLEOTIDE SEQUENCE</scope>
    <source>
        <strain evidence="2">CL551</strain>
    </source>
</reference>
<evidence type="ECO:0000259" key="1">
    <source>
        <dbReference type="Pfam" id="PF08283"/>
    </source>
</evidence>
<name>A0A9N9EK83_9GLOM</name>
<evidence type="ECO:0000313" key="2">
    <source>
        <dbReference type="EMBL" id="CAG8683348.1"/>
    </source>
</evidence>
<dbReference type="AlphaFoldDB" id="A0A9N9EK83"/>
<feature type="domain" description="Geminivirus AL1 replication-associated protein central" evidence="1">
    <location>
        <begin position="170"/>
        <end position="226"/>
    </location>
</feature>
<gene>
    <name evidence="2" type="ORF">AMORRO_LOCUS11352</name>
</gene>
<dbReference type="OrthoDB" id="2449513at2759"/>
<dbReference type="GO" id="GO:0016888">
    <property type="term" value="F:DNA endonuclease activity, producing 5'-phosphomonoesters"/>
    <property type="evidence" value="ECO:0007669"/>
    <property type="project" value="InterPro"/>
</dbReference>
<protein>
    <submittedName>
        <fullName evidence="2">18452_t:CDS:1</fullName>
    </submittedName>
</protein>
<comment type="caution">
    <text evidence="2">The sequence shown here is derived from an EMBL/GenBank/DDBJ whole genome shotgun (WGS) entry which is preliminary data.</text>
</comment>
<dbReference type="InterPro" id="IPR022692">
    <property type="entry name" value="Gemini_AL1_REP_central"/>
</dbReference>
<organism evidence="2 3">
    <name type="scientific">Acaulospora morrowiae</name>
    <dbReference type="NCBI Taxonomy" id="94023"/>
    <lineage>
        <taxon>Eukaryota</taxon>
        <taxon>Fungi</taxon>
        <taxon>Fungi incertae sedis</taxon>
        <taxon>Mucoromycota</taxon>
        <taxon>Glomeromycotina</taxon>
        <taxon>Glomeromycetes</taxon>
        <taxon>Diversisporales</taxon>
        <taxon>Acaulosporaceae</taxon>
        <taxon>Acaulospora</taxon>
    </lineage>
</organism>
<keyword evidence="3" id="KW-1185">Reference proteome</keyword>
<evidence type="ECO:0000313" key="3">
    <source>
        <dbReference type="Proteomes" id="UP000789342"/>
    </source>
</evidence>
<dbReference type="EMBL" id="CAJVPV010014223">
    <property type="protein sequence ID" value="CAG8683348.1"/>
    <property type="molecule type" value="Genomic_DNA"/>
</dbReference>
<sequence length="369" mass="43799">DNLQCKRSIPITLDGFLGCGFLQYSVSQFERCEKTNRLRLQNYMQLKERMRRNAIKKKIGDNSLHIGNRGTYGIITEKNYKLFNGEKKRKRVENPNTYFEFGVPVSHRSLKKIENVKEDTERTVNDEMRACLEVNKDLTNGVKIKDLIIKYHKRIPSWSRSLMSIALMEKYLNQKEPVEYTSKFQPANFNVTAKMRAWVNENLKAKPERPRSMLLIGETRKGKTKWARSLGKHIYWNGNHNLDKWKKEAEYIVMDDFTWVHKKNFKYNSDYIERWKPVIGCQEEFEMTDKYRHKQTCYEPKPCIILCSRDQDPWMDMDEDFKEYFDANVVVIDLGSRDIRKINSLSVNRSLECVSSVESDERRKRVKNG</sequence>
<dbReference type="Pfam" id="PF08283">
    <property type="entry name" value="Gemini_AL1_M"/>
    <property type="match status" value="1"/>
</dbReference>
<proteinExistence type="predicted"/>
<feature type="non-terminal residue" evidence="2">
    <location>
        <position position="369"/>
    </location>
</feature>
<accession>A0A9N9EK83</accession>